<comment type="caution">
    <text evidence="1">The sequence shown here is derived from an EMBL/GenBank/DDBJ whole genome shotgun (WGS) entry which is preliminary data.</text>
</comment>
<keyword evidence="2" id="KW-1185">Reference proteome</keyword>
<sequence length="72" mass="7735">MLAAIKGSWHDYSGGILRGDWALAAADYKRQFSKLRGFGPDPAQNYPAGLLTLDELGSVGGKGYIQNHIDLA</sequence>
<evidence type="ECO:0000313" key="1">
    <source>
        <dbReference type="EMBL" id="GEO18285.1"/>
    </source>
</evidence>
<protein>
    <submittedName>
        <fullName evidence="1">Uncharacterized protein</fullName>
    </submittedName>
</protein>
<dbReference type="Proteomes" id="UP000321085">
    <property type="component" value="Unassembled WGS sequence"/>
</dbReference>
<reference evidence="1 2" key="1">
    <citation type="submission" date="2019-07" db="EMBL/GenBank/DDBJ databases">
        <title>Whole genome shotgun sequence of Microvirga aerophila NBRC 106136.</title>
        <authorList>
            <person name="Hosoyama A."/>
            <person name="Uohara A."/>
            <person name="Ohji S."/>
            <person name="Ichikawa N."/>
        </authorList>
    </citation>
    <scope>NUCLEOTIDE SEQUENCE [LARGE SCALE GENOMIC DNA]</scope>
    <source>
        <strain evidence="1 2">NBRC 106136</strain>
    </source>
</reference>
<dbReference type="AlphaFoldDB" id="A0A512C239"/>
<gene>
    <name evidence="1" type="ORF">MAE02_59810</name>
</gene>
<proteinExistence type="predicted"/>
<organism evidence="1 2">
    <name type="scientific">Microvirga aerophila</name>
    <dbReference type="NCBI Taxonomy" id="670291"/>
    <lineage>
        <taxon>Bacteria</taxon>
        <taxon>Pseudomonadati</taxon>
        <taxon>Pseudomonadota</taxon>
        <taxon>Alphaproteobacteria</taxon>
        <taxon>Hyphomicrobiales</taxon>
        <taxon>Methylobacteriaceae</taxon>
        <taxon>Microvirga</taxon>
    </lineage>
</organism>
<name>A0A512C239_9HYPH</name>
<evidence type="ECO:0000313" key="2">
    <source>
        <dbReference type="Proteomes" id="UP000321085"/>
    </source>
</evidence>
<accession>A0A512C239</accession>
<dbReference type="EMBL" id="BJYU01000177">
    <property type="protein sequence ID" value="GEO18285.1"/>
    <property type="molecule type" value="Genomic_DNA"/>
</dbReference>